<sequence length="43" mass="4718">MTTEKLIKEIEGGIKKIENGDSVALTTEELASKLGVDNYYKGM</sequence>
<dbReference type="Proteomes" id="UP000077245">
    <property type="component" value="Unassembled WGS sequence"/>
</dbReference>
<gene>
    <name evidence="1" type="ORF">MBCUR_18470</name>
</gene>
<evidence type="ECO:0000313" key="2">
    <source>
        <dbReference type="Proteomes" id="UP000077245"/>
    </source>
</evidence>
<dbReference type="RefSeq" id="WP_281190584.1">
    <property type="nucleotide sequence ID" value="NZ_LWMV01000219.1"/>
</dbReference>
<accession>A0A162FI25</accession>
<organism evidence="1 2">
    <name type="scientific">Methanobrevibacter curvatus</name>
    <dbReference type="NCBI Taxonomy" id="49547"/>
    <lineage>
        <taxon>Archaea</taxon>
        <taxon>Methanobacteriati</taxon>
        <taxon>Methanobacteriota</taxon>
        <taxon>Methanomada group</taxon>
        <taxon>Methanobacteria</taxon>
        <taxon>Methanobacteriales</taxon>
        <taxon>Methanobacteriaceae</taxon>
        <taxon>Methanobrevibacter</taxon>
    </lineage>
</organism>
<dbReference type="PATRIC" id="fig|49547.3.peg.1950"/>
<evidence type="ECO:0000313" key="1">
    <source>
        <dbReference type="EMBL" id="KZX10280.1"/>
    </source>
</evidence>
<dbReference type="STRING" id="49547.MBCUR_18470"/>
<dbReference type="AlphaFoldDB" id="A0A162FI25"/>
<comment type="caution">
    <text evidence="1">The sequence shown here is derived from an EMBL/GenBank/DDBJ whole genome shotgun (WGS) entry which is preliminary data.</text>
</comment>
<keyword evidence="2" id="KW-1185">Reference proteome</keyword>
<protein>
    <submittedName>
        <fullName evidence="1">Uncharacterized protein</fullName>
    </submittedName>
</protein>
<reference evidence="1 2" key="1">
    <citation type="submission" date="2016-04" db="EMBL/GenBank/DDBJ databases">
        <title>Genome sequence of Methanobrevibacter curvatus DSM 11111.</title>
        <authorList>
            <person name="Poehlein A."/>
            <person name="Seedorf H."/>
            <person name="Daniel R."/>
        </authorList>
    </citation>
    <scope>NUCLEOTIDE SEQUENCE [LARGE SCALE GENOMIC DNA]</scope>
    <source>
        <strain evidence="1 2">DSM 11111</strain>
    </source>
</reference>
<dbReference type="EMBL" id="LWMV01000219">
    <property type="protein sequence ID" value="KZX10280.1"/>
    <property type="molecule type" value="Genomic_DNA"/>
</dbReference>
<proteinExistence type="predicted"/>
<name>A0A162FI25_9EURY</name>